<dbReference type="RefSeq" id="WP_079688084.1">
    <property type="nucleotide sequence ID" value="NZ_FUZU01000002.1"/>
</dbReference>
<keyword evidence="3" id="KW-1185">Reference proteome</keyword>
<keyword evidence="1" id="KW-0472">Membrane</keyword>
<evidence type="ECO:0000313" key="2">
    <source>
        <dbReference type="EMBL" id="SKC77415.1"/>
    </source>
</evidence>
<dbReference type="STRING" id="688867.SAMN05660236_3574"/>
<reference evidence="2 3" key="1">
    <citation type="submission" date="2017-02" db="EMBL/GenBank/DDBJ databases">
        <authorList>
            <person name="Peterson S.W."/>
        </authorList>
    </citation>
    <scope>NUCLEOTIDE SEQUENCE [LARGE SCALE GENOMIC DNA]</scope>
    <source>
        <strain evidence="2 3">DSM 25262</strain>
    </source>
</reference>
<dbReference type="InterPro" id="IPR023393">
    <property type="entry name" value="START-like_dom_sf"/>
</dbReference>
<dbReference type="CDD" id="cd07818">
    <property type="entry name" value="SRPBCC_1"/>
    <property type="match status" value="1"/>
</dbReference>
<feature type="transmembrane region" description="Helical" evidence="1">
    <location>
        <begin position="6"/>
        <end position="25"/>
    </location>
</feature>
<gene>
    <name evidence="2" type="ORF">SAMN05660236_3574</name>
</gene>
<dbReference type="Proteomes" id="UP000190961">
    <property type="component" value="Unassembled WGS sequence"/>
</dbReference>
<dbReference type="EMBL" id="FUZU01000002">
    <property type="protein sequence ID" value="SKC77415.1"/>
    <property type="molecule type" value="Genomic_DNA"/>
</dbReference>
<evidence type="ECO:0000256" key="1">
    <source>
        <dbReference type="SAM" id="Phobius"/>
    </source>
</evidence>
<evidence type="ECO:0000313" key="3">
    <source>
        <dbReference type="Proteomes" id="UP000190961"/>
    </source>
</evidence>
<dbReference type="AlphaFoldDB" id="A0A1T5LNG4"/>
<dbReference type="OrthoDB" id="9807923at2"/>
<accession>A0A1T5LNG4</accession>
<organism evidence="2 3">
    <name type="scientific">Ohtaekwangia koreensis</name>
    <dbReference type="NCBI Taxonomy" id="688867"/>
    <lineage>
        <taxon>Bacteria</taxon>
        <taxon>Pseudomonadati</taxon>
        <taxon>Bacteroidota</taxon>
        <taxon>Cytophagia</taxon>
        <taxon>Cytophagales</taxon>
        <taxon>Fulvivirgaceae</taxon>
        <taxon>Ohtaekwangia</taxon>
    </lineage>
</organism>
<protein>
    <recommendedName>
        <fullName evidence="4">Polyketide cyclase / dehydrase and lipid transport</fullName>
    </recommendedName>
</protein>
<keyword evidence="1" id="KW-1133">Transmembrane helix</keyword>
<sequence length="188" mass="21328">MNTALTIVLVIAAIIAIPLILTLFIKKEYTIERTVTIHKTSEEVFNYIKLLKNQDYYSKWVMADLNARKSYTGTDGIVGFISAWDSDNKKVGKGEQEIKAIIPGKRLDLQLRFVKPFQGVADAYIATQSIALTQTNVTWGFKSAMPYPMNFMRLFMNIEKMLGQDLEESLITLKQVIEKQSTNHSVTV</sequence>
<dbReference type="SUPFAM" id="SSF55961">
    <property type="entry name" value="Bet v1-like"/>
    <property type="match status" value="1"/>
</dbReference>
<proteinExistence type="predicted"/>
<dbReference type="Gene3D" id="3.30.530.20">
    <property type="match status" value="1"/>
</dbReference>
<keyword evidence="1" id="KW-0812">Transmembrane</keyword>
<name>A0A1T5LNG4_9BACT</name>
<evidence type="ECO:0008006" key="4">
    <source>
        <dbReference type="Google" id="ProtNLM"/>
    </source>
</evidence>